<protein>
    <submittedName>
        <fullName evidence="1">Uncharacterized protein</fullName>
    </submittedName>
</protein>
<dbReference type="KEGG" id="aev:EI546_09885"/>
<name>A0A410G431_9FLAO</name>
<dbReference type="Proteomes" id="UP000285517">
    <property type="component" value="Chromosome"/>
</dbReference>
<sequence length="126" mass="15092">MEIYDHDSPEAITYKNNSIELENWLEHFQYIHKEISSLLDIGKTERANSSEFGPILLNLQNKQEENSATIDDFNNYKNNLPKAAECEDVSCDMFYVNEHERYRKSYRAHLESYREIKEEYFRILSK</sequence>
<organism evidence="1 2">
    <name type="scientific">Aequorivita ciconiae</name>
    <dbReference type="NCBI Taxonomy" id="2494375"/>
    <lineage>
        <taxon>Bacteria</taxon>
        <taxon>Pseudomonadati</taxon>
        <taxon>Bacteroidota</taxon>
        <taxon>Flavobacteriia</taxon>
        <taxon>Flavobacteriales</taxon>
        <taxon>Flavobacteriaceae</taxon>
        <taxon>Aequorivita</taxon>
    </lineage>
</organism>
<dbReference type="AlphaFoldDB" id="A0A410G431"/>
<keyword evidence="2" id="KW-1185">Reference proteome</keyword>
<gene>
    <name evidence="1" type="ORF">EI546_09885</name>
</gene>
<dbReference type="OrthoDB" id="1442351at2"/>
<dbReference type="EMBL" id="CP034951">
    <property type="protein sequence ID" value="QAA82013.1"/>
    <property type="molecule type" value="Genomic_DNA"/>
</dbReference>
<evidence type="ECO:0000313" key="2">
    <source>
        <dbReference type="Proteomes" id="UP000285517"/>
    </source>
</evidence>
<evidence type="ECO:0000313" key="1">
    <source>
        <dbReference type="EMBL" id="QAA82013.1"/>
    </source>
</evidence>
<reference evidence="1 2" key="1">
    <citation type="submission" date="2019-01" db="EMBL/GenBank/DDBJ databases">
        <title>Complete genome sequencing of Aequorivita sp. H23M31.</title>
        <authorList>
            <person name="Bae J.-W."/>
        </authorList>
    </citation>
    <scope>NUCLEOTIDE SEQUENCE [LARGE SCALE GENOMIC DNA]</scope>
    <source>
        <strain evidence="1 2">H23M31</strain>
    </source>
</reference>
<accession>A0A410G431</accession>
<proteinExistence type="predicted"/>
<dbReference type="RefSeq" id="WP_128250387.1">
    <property type="nucleotide sequence ID" value="NZ_CP034951.1"/>
</dbReference>